<organism evidence="3 4">
    <name type="scientific">Pedobacter nutrimenti</name>
    <dbReference type="NCBI Taxonomy" id="1241337"/>
    <lineage>
        <taxon>Bacteria</taxon>
        <taxon>Pseudomonadati</taxon>
        <taxon>Bacteroidota</taxon>
        <taxon>Sphingobacteriia</taxon>
        <taxon>Sphingobacteriales</taxon>
        <taxon>Sphingobacteriaceae</taxon>
        <taxon>Pedobacter</taxon>
    </lineage>
</organism>
<evidence type="ECO:0000313" key="3">
    <source>
        <dbReference type="EMBL" id="PYF74989.1"/>
    </source>
</evidence>
<feature type="signal peptide" evidence="2">
    <location>
        <begin position="1"/>
        <end position="24"/>
    </location>
</feature>
<name>A0A318UTN3_9SPHI</name>
<proteinExistence type="predicted"/>
<reference evidence="3 4" key="1">
    <citation type="submission" date="2018-06" db="EMBL/GenBank/DDBJ databases">
        <title>Genomic Encyclopedia of Archaeal and Bacterial Type Strains, Phase II (KMG-II): from individual species to whole genera.</title>
        <authorList>
            <person name="Goeker M."/>
        </authorList>
    </citation>
    <scope>NUCLEOTIDE SEQUENCE [LARGE SCALE GENOMIC DNA]</scope>
    <source>
        <strain evidence="3 4">DSM 27372</strain>
    </source>
</reference>
<protein>
    <submittedName>
        <fullName evidence="3">Uncharacterized protein</fullName>
    </submittedName>
</protein>
<accession>A0A318UTN3</accession>
<dbReference type="Proteomes" id="UP000248198">
    <property type="component" value="Unassembled WGS sequence"/>
</dbReference>
<dbReference type="AlphaFoldDB" id="A0A318UTN3"/>
<dbReference type="EMBL" id="QKLU01000003">
    <property type="protein sequence ID" value="PYF74989.1"/>
    <property type="molecule type" value="Genomic_DNA"/>
</dbReference>
<feature type="region of interest" description="Disordered" evidence="1">
    <location>
        <begin position="24"/>
        <end position="67"/>
    </location>
</feature>
<feature type="chain" id="PRO_5016316396" evidence="2">
    <location>
        <begin position="25"/>
        <end position="67"/>
    </location>
</feature>
<evidence type="ECO:0000256" key="2">
    <source>
        <dbReference type="SAM" id="SignalP"/>
    </source>
</evidence>
<evidence type="ECO:0000256" key="1">
    <source>
        <dbReference type="SAM" id="MobiDB-lite"/>
    </source>
</evidence>
<feature type="compositionally biased region" description="Basic and acidic residues" evidence="1">
    <location>
        <begin position="33"/>
        <end position="54"/>
    </location>
</feature>
<comment type="caution">
    <text evidence="3">The sequence shown here is derived from an EMBL/GenBank/DDBJ whole genome shotgun (WGS) entry which is preliminary data.</text>
</comment>
<gene>
    <name evidence="3" type="ORF">B0O44_103435</name>
</gene>
<sequence>MKINFKSAALALAFLSFTVASANAQNKPAQHPAKKDTVKKEAAKDNKAGKKDQKGGVQPAAKPAKKY</sequence>
<keyword evidence="2" id="KW-0732">Signal</keyword>
<evidence type="ECO:0000313" key="4">
    <source>
        <dbReference type="Proteomes" id="UP000248198"/>
    </source>
</evidence>
<keyword evidence="4" id="KW-1185">Reference proteome</keyword>
<dbReference type="RefSeq" id="WP_110829939.1">
    <property type="nucleotide sequence ID" value="NZ_QKLU01000003.1"/>
</dbReference>